<dbReference type="PANTHER" id="PTHR10361:SF28">
    <property type="entry name" value="P3 PROTEIN-RELATED"/>
    <property type="match status" value="1"/>
</dbReference>
<keyword evidence="4 5" id="KW-0472">Membrane</keyword>
<keyword evidence="3 5" id="KW-1133">Transmembrane helix</keyword>
<feature type="transmembrane region" description="Helical" evidence="5">
    <location>
        <begin position="184"/>
        <end position="204"/>
    </location>
</feature>
<accession>A0A5E6M8Q6</accession>
<organism evidence="6 7">
    <name type="scientific">Methylacidimicrobium cyclopophantes</name>
    <dbReference type="NCBI Taxonomy" id="1041766"/>
    <lineage>
        <taxon>Bacteria</taxon>
        <taxon>Pseudomonadati</taxon>
        <taxon>Verrucomicrobiota</taxon>
        <taxon>Methylacidimicrobium</taxon>
    </lineage>
</organism>
<evidence type="ECO:0000313" key="7">
    <source>
        <dbReference type="Proteomes" id="UP000381693"/>
    </source>
</evidence>
<feature type="transmembrane region" description="Helical" evidence="5">
    <location>
        <begin position="146"/>
        <end position="164"/>
    </location>
</feature>
<keyword evidence="7" id="KW-1185">Reference proteome</keyword>
<comment type="caution">
    <text evidence="6">The sequence shown here is derived from an EMBL/GenBank/DDBJ whole genome shotgun (WGS) entry which is preliminary data.</text>
</comment>
<dbReference type="Pfam" id="PF01758">
    <property type="entry name" value="SBF"/>
    <property type="match status" value="1"/>
</dbReference>
<dbReference type="Gene3D" id="1.20.1530.20">
    <property type="match status" value="1"/>
</dbReference>
<evidence type="ECO:0000256" key="1">
    <source>
        <dbReference type="ARBA" id="ARBA00004141"/>
    </source>
</evidence>
<name>A0A5E6M8Q6_9BACT</name>
<evidence type="ECO:0008006" key="8">
    <source>
        <dbReference type="Google" id="ProtNLM"/>
    </source>
</evidence>
<evidence type="ECO:0000256" key="2">
    <source>
        <dbReference type="ARBA" id="ARBA00022692"/>
    </source>
</evidence>
<dbReference type="Proteomes" id="UP000381693">
    <property type="component" value="Unassembled WGS sequence"/>
</dbReference>
<dbReference type="OrthoDB" id="185500at2"/>
<dbReference type="InterPro" id="IPR038770">
    <property type="entry name" value="Na+/solute_symporter_sf"/>
</dbReference>
<sequence length="356" mass="38866">MVRRLGSYPTAWLLLLAYLLAAFFPALGRFLREVEFGKIHLFGQSLPLPLSTVPLWIVLFCSGTVVSLEPILHPVTPLTRILAGFFATLLLPLVLLLSFRLLFAPWAKSDQIESLLLGLAIVIAMPIAGFSTIWSERAGGNPALSLKLLFLSTLGSPLFAPWILEGVQGVVSGSYAADLQKVAFHRIGIFLFVCVILPTFLGVLMRQFAQGWILSRSKGIELFEMGSLVLLCYSNATAALPTIVRQKDLRFFLLVLVGTVAFCLFRFWMGHGIGVLLRLPQAGRRSLAFASGMSNNGGGLVLASSVLFDHPRAIFVIVFYDLVQQVLGSVLYPGSRMGATPKDLASNRDTRRESGA</sequence>
<evidence type="ECO:0000256" key="5">
    <source>
        <dbReference type="SAM" id="Phobius"/>
    </source>
</evidence>
<feature type="transmembrane region" description="Helical" evidence="5">
    <location>
        <begin position="52"/>
        <end position="72"/>
    </location>
</feature>
<comment type="subcellular location">
    <subcellularLocation>
        <location evidence="1">Membrane</location>
        <topology evidence="1">Multi-pass membrane protein</topology>
    </subcellularLocation>
</comment>
<keyword evidence="2 5" id="KW-0812">Transmembrane</keyword>
<evidence type="ECO:0000313" key="6">
    <source>
        <dbReference type="EMBL" id="VVM05576.1"/>
    </source>
</evidence>
<dbReference type="AlphaFoldDB" id="A0A5E6M8Q6"/>
<gene>
    <name evidence="6" type="ORF">MAMC_00687</name>
</gene>
<dbReference type="RefSeq" id="WP_142524767.1">
    <property type="nucleotide sequence ID" value="NZ_CABFUZ020000093.1"/>
</dbReference>
<feature type="transmembrane region" description="Helical" evidence="5">
    <location>
        <begin position="81"/>
        <end position="103"/>
    </location>
</feature>
<dbReference type="EMBL" id="CABFUZ020000093">
    <property type="protein sequence ID" value="VVM05576.1"/>
    <property type="molecule type" value="Genomic_DNA"/>
</dbReference>
<feature type="transmembrane region" description="Helical" evidence="5">
    <location>
        <begin position="115"/>
        <end position="134"/>
    </location>
</feature>
<feature type="transmembrane region" description="Helical" evidence="5">
    <location>
        <begin position="249"/>
        <end position="267"/>
    </location>
</feature>
<dbReference type="GO" id="GO:0016020">
    <property type="term" value="C:membrane"/>
    <property type="evidence" value="ECO:0007669"/>
    <property type="project" value="UniProtKB-SubCell"/>
</dbReference>
<dbReference type="InterPro" id="IPR002657">
    <property type="entry name" value="BilAc:Na_symport/Acr3"/>
</dbReference>
<protein>
    <recommendedName>
        <fullName evidence="8">Sodium Bile acid symporter family protein</fullName>
    </recommendedName>
</protein>
<dbReference type="InterPro" id="IPR004710">
    <property type="entry name" value="Bilac:Na_transpt"/>
</dbReference>
<proteinExistence type="predicted"/>
<evidence type="ECO:0000256" key="3">
    <source>
        <dbReference type="ARBA" id="ARBA00022989"/>
    </source>
</evidence>
<dbReference type="PANTHER" id="PTHR10361">
    <property type="entry name" value="SODIUM-BILE ACID COTRANSPORTER"/>
    <property type="match status" value="1"/>
</dbReference>
<evidence type="ECO:0000256" key="4">
    <source>
        <dbReference type="ARBA" id="ARBA00023136"/>
    </source>
</evidence>
<reference evidence="6" key="1">
    <citation type="submission" date="2019-09" db="EMBL/GenBank/DDBJ databases">
        <authorList>
            <person name="Cremers G."/>
        </authorList>
    </citation>
    <scope>NUCLEOTIDE SEQUENCE [LARGE SCALE GENOMIC DNA]</scope>
    <source>
        <strain evidence="6">3B</strain>
    </source>
</reference>